<protein>
    <recommendedName>
        <fullName evidence="2">SprT-like domain-containing protein</fullName>
    </recommendedName>
</protein>
<reference evidence="1" key="1">
    <citation type="submission" date="2020-03" db="EMBL/GenBank/DDBJ databases">
        <title>The deep terrestrial virosphere.</title>
        <authorList>
            <person name="Holmfeldt K."/>
            <person name="Nilsson E."/>
            <person name="Simone D."/>
            <person name="Lopez-Fernandez M."/>
            <person name="Wu X."/>
            <person name="de Brujin I."/>
            <person name="Lundin D."/>
            <person name="Andersson A."/>
            <person name="Bertilsson S."/>
            <person name="Dopson M."/>
        </authorList>
    </citation>
    <scope>NUCLEOTIDE SEQUENCE</scope>
    <source>
        <strain evidence="1">MM415B06356</strain>
    </source>
</reference>
<organism evidence="1">
    <name type="scientific">viral metagenome</name>
    <dbReference type="NCBI Taxonomy" id="1070528"/>
    <lineage>
        <taxon>unclassified sequences</taxon>
        <taxon>metagenomes</taxon>
        <taxon>organismal metagenomes</taxon>
    </lineage>
</organism>
<sequence>MDDFELFQSEFKKWQQRFGLTGYKVYFKHKSMGNNGFANIIINQGNMVATVTLNKGLLAKDKPHKNIKRTAKHEAIHLLIGRLEQNGRYRYVSDSEIYEACEELVFKLEDLVPDGD</sequence>
<evidence type="ECO:0000313" key="1">
    <source>
        <dbReference type="EMBL" id="QJA97312.1"/>
    </source>
</evidence>
<name>A0A6M3LUX8_9ZZZZ</name>
<proteinExistence type="predicted"/>
<dbReference type="AlphaFoldDB" id="A0A6M3LUX8"/>
<evidence type="ECO:0008006" key="2">
    <source>
        <dbReference type="Google" id="ProtNLM"/>
    </source>
</evidence>
<gene>
    <name evidence="1" type="ORF">MM415B06356_0004</name>
</gene>
<dbReference type="EMBL" id="MT143482">
    <property type="protein sequence ID" value="QJA97312.1"/>
    <property type="molecule type" value="Genomic_DNA"/>
</dbReference>
<accession>A0A6M3LUX8</accession>